<comment type="caution">
    <text evidence="3">The sequence shown here is derived from an EMBL/GenBank/DDBJ whole genome shotgun (WGS) entry which is preliminary data.</text>
</comment>
<feature type="compositionally biased region" description="Polar residues" evidence="1">
    <location>
        <begin position="23"/>
        <end position="45"/>
    </location>
</feature>
<dbReference type="AlphaFoldDB" id="A0A921B3V6"/>
<name>A0A921B3V6_9LACO</name>
<keyword evidence="2" id="KW-0732">Signal</keyword>
<protein>
    <recommendedName>
        <fullName evidence="5">DUF5067 domain-containing protein</fullName>
    </recommendedName>
</protein>
<dbReference type="EMBL" id="DYXY01000128">
    <property type="protein sequence ID" value="HJE15439.1"/>
    <property type="molecule type" value="Genomic_DNA"/>
</dbReference>
<dbReference type="Proteomes" id="UP000774947">
    <property type="component" value="Unassembled WGS sequence"/>
</dbReference>
<gene>
    <name evidence="3" type="ORF">K8W17_05115</name>
</gene>
<accession>A0A921B3V6</accession>
<reference evidence="3" key="1">
    <citation type="journal article" date="2021" name="PeerJ">
        <title>Extensive microbial diversity within the chicken gut microbiome revealed by metagenomics and culture.</title>
        <authorList>
            <person name="Gilroy R."/>
            <person name="Ravi A."/>
            <person name="Getino M."/>
            <person name="Pursley I."/>
            <person name="Horton D.L."/>
            <person name="Alikhan N.F."/>
            <person name="Baker D."/>
            <person name="Gharbi K."/>
            <person name="Hall N."/>
            <person name="Watson M."/>
            <person name="Adriaenssens E.M."/>
            <person name="Foster-Nyarko E."/>
            <person name="Jarju S."/>
            <person name="Secka A."/>
            <person name="Antonio M."/>
            <person name="Oren A."/>
            <person name="Chaudhuri R.R."/>
            <person name="La Ragione R."/>
            <person name="Hildebrand F."/>
            <person name="Pallen M.J."/>
        </authorList>
    </citation>
    <scope>NUCLEOTIDE SEQUENCE</scope>
    <source>
        <strain evidence="3">CHK173-2119</strain>
    </source>
</reference>
<evidence type="ECO:0000313" key="3">
    <source>
        <dbReference type="EMBL" id="HJE15439.1"/>
    </source>
</evidence>
<feature type="region of interest" description="Disordered" evidence="1">
    <location>
        <begin position="23"/>
        <end position="46"/>
    </location>
</feature>
<evidence type="ECO:0000256" key="2">
    <source>
        <dbReference type="SAM" id="SignalP"/>
    </source>
</evidence>
<evidence type="ECO:0008006" key="5">
    <source>
        <dbReference type="Google" id="ProtNLM"/>
    </source>
</evidence>
<sequence length="179" mass="20075">MAKKIELVLLLLTSLTLGACSEEQANSKPSIESKQATSSSKQATRSIEEGAIDEEALTLSTTNGQKHSLLTHEFNWNNLIISEIVAEVEEQELQLDLTWYNHTNEVAHFAEALKIQVFQNGEELTLIDYDDDLDEPLSPNDSEDVEFDYHLNNLTQPLEIKVAARNGDNAHILNIDLKE</sequence>
<organism evidence="3 4">
    <name type="scientific">Lapidilactobacillus dextrinicus</name>
    <dbReference type="NCBI Taxonomy" id="51664"/>
    <lineage>
        <taxon>Bacteria</taxon>
        <taxon>Bacillati</taxon>
        <taxon>Bacillota</taxon>
        <taxon>Bacilli</taxon>
        <taxon>Lactobacillales</taxon>
        <taxon>Lactobacillaceae</taxon>
        <taxon>Lapidilactobacillus</taxon>
    </lineage>
</organism>
<dbReference type="PROSITE" id="PS51257">
    <property type="entry name" value="PROKAR_LIPOPROTEIN"/>
    <property type="match status" value="1"/>
</dbReference>
<proteinExistence type="predicted"/>
<feature type="signal peptide" evidence="2">
    <location>
        <begin position="1"/>
        <end position="19"/>
    </location>
</feature>
<feature type="chain" id="PRO_5038360801" description="DUF5067 domain-containing protein" evidence="2">
    <location>
        <begin position="20"/>
        <end position="179"/>
    </location>
</feature>
<reference evidence="3" key="2">
    <citation type="submission" date="2021-09" db="EMBL/GenBank/DDBJ databases">
        <authorList>
            <person name="Gilroy R."/>
        </authorList>
    </citation>
    <scope>NUCLEOTIDE SEQUENCE</scope>
    <source>
        <strain evidence="3">CHK173-2119</strain>
    </source>
</reference>
<evidence type="ECO:0000313" key="4">
    <source>
        <dbReference type="Proteomes" id="UP000774947"/>
    </source>
</evidence>
<evidence type="ECO:0000256" key="1">
    <source>
        <dbReference type="SAM" id="MobiDB-lite"/>
    </source>
</evidence>